<dbReference type="AlphaFoldDB" id="A0A5F0K729"/>
<dbReference type="SUPFAM" id="SSF103515">
    <property type="entry name" value="Autotransporter"/>
    <property type="match status" value="1"/>
</dbReference>
<dbReference type="GO" id="GO:0019867">
    <property type="term" value="C:outer membrane"/>
    <property type="evidence" value="ECO:0007669"/>
    <property type="project" value="InterPro"/>
</dbReference>
<protein>
    <submittedName>
        <fullName evidence="3">Autotransporter outer membrane beta-barrel domain-containing protein</fullName>
    </submittedName>
</protein>
<evidence type="ECO:0000259" key="1">
    <source>
        <dbReference type="PROSITE" id="PS51208"/>
    </source>
</evidence>
<reference evidence="3 5" key="1">
    <citation type="submission" date="2018-06" db="EMBL/GenBank/DDBJ databases">
        <title>Occurrence of a novel blaKPC-2- and qnrS2- harbouring IncP6 plasmid from Aeromonas taiwanensis isolates recovered from the river sediments.</title>
        <authorList>
            <person name="Zheng B."/>
            <person name="Yu X."/>
            <person name="Xiao Y."/>
        </authorList>
    </citation>
    <scope>NUCLEOTIDE SEQUENCE [LARGE SCALE GENOMIC DNA]</scope>
    <source>
        <strain evidence="2 4">1713</strain>
        <strain evidence="3 5">198</strain>
    </source>
</reference>
<dbReference type="EMBL" id="QORK01000046">
    <property type="protein sequence ID" value="TFF75728.1"/>
    <property type="molecule type" value="Genomic_DNA"/>
</dbReference>
<evidence type="ECO:0000313" key="5">
    <source>
        <dbReference type="Proteomes" id="UP000297914"/>
    </source>
</evidence>
<dbReference type="OrthoDB" id="5720638at2"/>
<evidence type="ECO:0000313" key="2">
    <source>
        <dbReference type="EMBL" id="TFF72345.1"/>
    </source>
</evidence>
<dbReference type="Proteomes" id="UP000297720">
    <property type="component" value="Unassembled WGS sequence"/>
</dbReference>
<dbReference type="Gene3D" id="2.40.128.130">
    <property type="entry name" value="Autotransporter beta-domain"/>
    <property type="match status" value="1"/>
</dbReference>
<keyword evidence="4" id="KW-1185">Reference proteome</keyword>
<gene>
    <name evidence="2" type="ORF">DRM93_17695</name>
    <name evidence="3" type="ORF">DRM94_17695</name>
</gene>
<dbReference type="EMBL" id="QORL01000046">
    <property type="protein sequence ID" value="TFF72345.1"/>
    <property type="molecule type" value="Genomic_DNA"/>
</dbReference>
<dbReference type="InterPro" id="IPR006315">
    <property type="entry name" value="OM_autotransptr_brl_dom"/>
</dbReference>
<organism evidence="3 5">
    <name type="scientific">Aeromonas taiwanensis</name>
    <dbReference type="NCBI Taxonomy" id="633417"/>
    <lineage>
        <taxon>Bacteria</taxon>
        <taxon>Pseudomonadati</taxon>
        <taxon>Pseudomonadota</taxon>
        <taxon>Gammaproteobacteria</taxon>
        <taxon>Aeromonadales</taxon>
        <taxon>Aeromonadaceae</taxon>
        <taxon>Aeromonas</taxon>
    </lineage>
</organism>
<dbReference type="Pfam" id="PF03797">
    <property type="entry name" value="Autotransporter"/>
    <property type="match status" value="1"/>
</dbReference>
<dbReference type="InterPro" id="IPR036709">
    <property type="entry name" value="Autotransporte_beta_dom_sf"/>
</dbReference>
<dbReference type="InterPro" id="IPR005546">
    <property type="entry name" value="Autotransporte_beta"/>
</dbReference>
<proteinExistence type="predicted"/>
<feature type="domain" description="Autotransporter" evidence="1">
    <location>
        <begin position="45"/>
        <end position="313"/>
    </location>
</feature>
<dbReference type="SMART" id="SM00869">
    <property type="entry name" value="Autotransporter"/>
    <property type="match status" value="1"/>
</dbReference>
<accession>A0A5F0K729</accession>
<sequence>MCVMPDERDSLPAEQRDHYPDCPFSRAELAAGQVAAQEPPAAVQPAERRWNLWADEVYYDISDHRHGLDISGSTNVFSLGADTRLDNRLILGFSVSRVDSRVDAFNGGMQLAAGGYNLGPYLAYPLSESWMLDGSLVYGWMDNTQELLFLSGDYGSTSFGGSLGATGQYFWSETSVRPRLAINYSHDRSDGYRMEGDYRGLAVRLARDSDSDNQGNLTGTVEFSRVYYTRQGRPLMPYGELGLDYGFERPNDGYILTGDLSSARTEPLSGTVRLGVRTLIGSEATLTTSAGYTSIGQDGLNIWEWRINLSKPF</sequence>
<comment type="caution">
    <text evidence="3">The sequence shown here is derived from an EMBL/GenBank/DDBJ whole genome shotgun (WGS) entry which is preliminary data.</text>
</comment>
<name>A0A5F0K729_9GAMM</name>
<evidence type="ECO:0000313" key="3">
    <source>
        <dbReference type="EMBL" id="TFF75728.1"/>
    </source>
</evidence>
<dbReference type="NCBIfam" id="TIGR01414">
    <property type="entry name" value="autotrans_barl"/>
    <property type="match status" value="1"/>
</dbReference>
<dbReference type="PROSITE" id="PS51208">
    <property type="entry name" value="AUTOTRANSPORTER"/>
    <property type="match status" value="1"/>
</dbReference>
<dbReference type="Proteomes" id="UP000297914">
    <property type="component" value="Unassembled WGS sequence"/>
</dbReference>
<evidence type="ECO:0000313" key="4">
    <source>
        <dbReference type="Proteomes" id="UP000297720"/>
    </source>
</evidence>